<dbReference type="AlphaFoldDB" id="A0AAD7ZVP2"/>
<dbReference type="PANTHER" id="PTHR24341:SF6">
    <property type="entry name" value="HOMEOBOX PROTEIN INVECTED"/>
    <property type="match status" value="1"/>
</dbReference>
<dbReference type="GO" id="GO:0000978">
    <property type="term" value="F:RNA polymerase II cis-regulatory region sequence-specific DNA binding"/>
    <property type="evidence" value="ECO:0007669"/>
    <property type="project" value="TreeGrafter"/>
</dbReference>
<feature type="region of interest" description="Disordered" evidence="3">
    <location>
        <begin position="1"/>
        <end position="78"/>
    </location>
</feature>
<evidence type="ECO:0000313" key="4">
    <source>
        <dbReference type="EMBL" id="KAJ9587281.1"/>
    </source>
</evidence>
<comment type="caution">
    <text evidence="4">The sequence shown here is derived from an EMBL/GenBank/DDBJ whole genome shotgun (WGS) entry which is preliminary data.</text>
</comment>
<dbReference type="GO" id="GO:0005634">
    <property type="term" value="C:nucleus"/>
    <property type="evidence" value="ECO:0007669"/>
    <property type="project" value="UniProtKB-SubCell"/>
</dbReference>
<gene>
    <name evidence="4" type="ORF">L9F63_019195</name>
</gene>
<dbReference type="InterPro" id="IPR050720">
    <property type="entry name" value="Engrailed_Homeobox_TFs"/>
</dbReference>
<proteinExistence type="predicted"/>
<dbReference type="GO" id="GO:0030182">
    <property type="term" value="P:neuron differentiation"/>
    <property type="evidence" value="ECO:0007669"/>
    <property type="project" value="TreeGrafter"/>
</dbReference>
<evidence type="ECO:0000256" key="2">
    <source>
        <dbReference type="ARBA" id="ARBA00023242"/>
    </source>
</evidence>
<keyword evidence="2" id="KW-0539">Nucleus</keyword>
<reference evidence="4" key="1">
    <citation type="journal article" date="2023" name="IScience">
        <title>Live-bearing cockroach genome reveals convergent evolutionary mechanisms linked to viviparity in insects and beyond.</title>
        <authorList>
            <person name="Fouks B."/>
            <person name="Harrison M.C."/>
            <person name="Mikhailova A.A."/>
            <person name="Marchal E."/>
            <person name="English S."/>
            <person name="Carruthers M."/>
            <person name="Jennings E.C."/>
            <person name="Chiamaka E.L."/>
            <person name="Frigard R.A."/>
            <person name="Pippel M."/>
            <person name="Attardo G.M."/>
            <person name="Benoit J.B."/>
            <person name="Bornberg-Bauer E."/>
            <person name="Tobe S.S."/>
        </authorList>
    </citation>
    <scope>NUCLEOTIDE SEQUENCE</scope>
    <source>
        <strain evidence="4">Stay&amp;Tobe</strain>
    </source>
</reference>
<dbReference type="EMBL" id="JASPKZ010006460">
    <property type="protein sequence ID" value="KAJ9587281.1"/>
    <property type="molecule type" value="Genomic_DNA"/>
</dbReference>
<feature type="compositionally biased region" description="Polar residues" evidence="3">
    <location>
        <begin position="230"/>
        <end position="242"/>
    </location>
</feature>
<feature type="non-terminal residue" evidence="4">
    <location>
        <position position="269"/>
    </location>
</feature>
<reference evidence="4" key="2">
    <citation type="submission" date="2023-05" db="EMBL/GenBank/DDBJ databases">
        <authorList>
            <person name="Fouks B."/>
        </authorList>
    </citation>
    <scope>NUCLEOTIDE SEQUENCE</scope>
    <source>
        <strain evidence="4">Stay&amp;Tobe</strain>
        <tissue evidence="4">Testes</tissue>
    </source>
</reference>
<evidence type="ECO:0000256" key="1">
    <source>
        <dbReference type="ARBA" id="ARBA00004123"/>
    </source>
</evidence>
<dbReference type="PANTHER" id="PTHR24341">
    <property type="entry name" value="HOMEOBOX PROTEIN ENGRAILED"/>
    <property type="match status" value="1"/>
</dbReference>
<feature type="compositionally biased region" description="Low complexity" evidence="3">
    <location>
        <begin position="67"/>
        <end position="78"/>
    </location>
</feature>
<dbReference type="Proteomes" id="UP001233999">
    <property type="component" value="Unassembled WGS sequence"/>
</dbReference>
<keyword evidence="5" id="KW-1185">Reference proteome</keyword>
<comment type="subcellular location">
    <subcellularLocation>
        <location evidence="1">Nucleus</location>
    </subcellularLocation>
</comment>
<name>A0AAD7ZVP2_DIPPU</name>
<feature type="region of interest" description="Disordered" evidence="3">
    <location>
        <begin position="92"/>
        <end position="132"/>
    </location>
</feature>
<protein>
    <submittedName>
        <fullName evidence="4">Uncharacterized protein</fullName>
    </submittedName>
</protein>
<accession>A0AAD7ZVP2</accession>
<sequence>MATTTLLLHHPHQRVTEDDNDDDDELLSVGSETPPPVMPLTDHLIPLTPRLHDDEDDDSDDKTDVGSASHSSDSCSRSSISRCSLMTECYSTSSSVTSPKPEELSPSLRDNVFSRPSILHPQPTRPSNSANNNVSMRALKFSIDNILKPEFGRQTTPIYNIPSYKKGPSGGSLFCEPRTSSSGGVCVGKSRGNVGAVPIDLSKVVVPEVREASSAGGDSISAASGKSDSPAASTGSLPSAGSSQLLWPAWVYCTRYSDRPSSGDCRQYD</sequence>
<dbReference type="GO" id="GO:0000981">
    <property type="term" value="F:DNA-binding transcription factor activity, RNA polymerase II-specific"/>
    <property type="evidence" value="ECO:0007669"/>
    <property type="project" value="TreeGrafter"/>
</dbReference>
<feature type="compositionally biased region" description="Low complexity" evidence="3">
    <location>
        <begin position="214"/>
        <end position="229"/>
    </location>
</feature>
<evidence type="ECO:0000313" key="5">
    <source>
        <dbReference type="Proteomes" id="UP001233999"/>
    </source>
</evidence>
<feature type="region of interest" description="Disordered" evidence="3">
    <location>
        <begin position="214"/>
        <end position="242"/>
    </location>
</feature>
<evidence type="ECO:0000256" key="3">
    <source>
        <dbReference type="SAM" id="MobiDB-lite"/>
    </source>
</evidence>
<organism evidence="4 5">
    <name type="scientific">Diploptera punctata</name>
    <name type="common">Pacific beetle cockroach</name>
    <dbReference type="NCBI Taxonomy" id="6984"/>
    <lineage>
        <taxon>Eukaryota</taxon>
        <taxon>Metazoa</taxon>
        <taxon>Ecdysozoa</taxon>
        <taxon>Arthropoda</taxon>
        <taxon>Hexapoda</taxon>
        <taxon>Insecta</taxon>
        <taxon>Pterygota</taxon>
        <taxon>Neoptera</taxon>
        <taxon>Polyneoptera</taxon>
        <taxon>Dictyoptera</taxon>
        <taxon>Blattodea</taxon>
        <taxon>Blaberoidea</taxon>
        <taxon>Blaberidae</taxon>
        <taxon>Diplopterinae</taxon>
        <taxon>Diploptera</taxon>
    </lineage>
</organism>